<keyword evidence="3 4" id="KW-0574">Periplasm</keyword>
<dbReference type="Proteomes" id="UP000182284">
    <property type="component" value="Unassembled WGS sequence"/>
</dbReference>
<dbReference type="GO" id="GO:0044780">
    <property type="term" value="P:bacterial-type flagellum assembly"/>
    <property type="evidence" value="ECO:0007669"/>
    <property type="project" value="InterPro"/>
</dbReference>
<keyword evidence="4" id="KW-1005">Bacterial flagellum biogenesis</keyword>
<dbReference type="Gene3D" id="2.30.30.760">
    <property type="match status" value="1"/>
</dbReference>
<evidence type="ECO:0000313" key="7">
    <source>
        <dbReference type="Proteomes" id="UP000182284"/>
    </source>
</evidence>
<feature type="chain" id="PRO_5010004366" description="Flagella basal body P-ring formation protein FlgA" evidence="4">
    <location>
        <begin position="21"/>
        <end position="145"/>
    </location>
</feature>
<dbReference type="InterPro" id="IPR017585">
    <property type="entry name" value="SAF_FlgA"/>
</dbReference>
<evidence type="ECO:0000313" key="6">
    <source>
        <dbReference type="EMBL" id="SDF42354.1"/>
    </source>
</evidence>
<dbReference type="PANTHER" id="PTHR36307">
    <property type="entry name" value="FLAGELLA BASAL BODY P-RING FORMATION PROTEIN FLGA"/>
    <property type="match status" value="1"/>
</dbReference>
<evidence type="ECO:0000256" key="1">
    <source>
        <dbReference type="ARBA" id="ARBA00004418"/>
    </source>
</evidence>
<keyword evidence="6" id="KW-0966">Cell projection</keyword>
<dbReference type="AlphaFoldDB" id="A0A1G7KZ41"/>
<comment type="similarity">
    <text evidence="4">Belongs to the FlgA family.</text>
</comment>
<dbReference type="PANTHER" id="PTHR36307:SF1">
    <property type="entry name" value="FLAGELLA BASAL BODY P-RING FORMATION PROTEIN FLGA"/>
    <property type="match status" value="1"/>
</dbReference>
<dbReference type="SMART" id="SM00858">
    <property type="entry name" value="SAF"/>
    <property type="match status" value="1"/>
</dbReference>
<dbReference type="InterPro" id="IPR039246">
    <property type="entry name" value="Flagellar_FlgA"/>
</dbReference>
<dbReference type="InterPro" id="IPR013974">
    <property type="entry name" value="SAF"/>
</dbReference>
<comment type="subcellular location">
    <subcellularLocation>
        <location evidence="1 4">Periplasm</location>
    </subcellularLocation>
</comment>
<keyword evidence="6" id="KW-0282">Flagellum</keyword>
<dbReference type="GO" id="GO:0042597">
    <property type="term" value="C:periplasmic space"/>
    <property type="evidence" value="ECO:0007669"/>
    <property type="project" value="UniProtKB-SubCell"/>
</dbReference>
<evidence type="ECO:0000256" key="4">
    <source>
        <dbReference type="RuleBase" id="RU362063"/>
    </source>
</evidence>
<sequence length="145" mass="15017">MIKRLLIPLILSILTTPGVADTVVAARTIRAQTLLLPDDLTVIEGDVPGTITAIEDAVGLEAHVMLYTGRPISASDIGPAAIIERNQIVSLVYSRGGLSIYADARALGRAGPGDMLRVMNLSSKTTVSGVVAPDGTVRVGGSISQ</sequence>
<name>A0A1G7KZ41_9RHOB</name>
<evidence type="ECO:0000256" key="3">
    <source>
        <dbReference type="ARBA" id="ARBA00022764"/>
    </source>
</evidence>
<evidence type="ECO:0000259" key="5">
    <source>
        <dbReference type="SMART" id="SM00858"/>
    </source>
</evidence>
<dbReference type="OrthoDB" id="7619725at2"/>
<proteinExistence type="inferred from homology"/>
<accession>A0A1G7KZ41</accession>
<reference evidence="6 7" key="1">
    <citation type="submission" date="2016-10" db="EMBL/GenBank/DDBJ databases">
        <authorList>
            <person name="de Groot N.N."/>
        </authorList>
    </citation>
    <scope>NUCLEOTIDE SEQUENCE [LARGE SCALE GENOMIC DNA]</scope>
    <source>
        <strain evidence="6 7">DSM 27375</strain>
    </source>
</reference>
<keyword evidence="6" id="KW-0969">Cilium</keyword>
<dbReference type="NCBIfam" id="TIGR03170">
    <property type="entry name" value="flgA_cterm"/>
    <property type="match status" value="1"/>
</dbReference>
<feature type="domain" description="SAF" evidence="5">
    <location>
        <begin position="20"/>
        <end position="78"/>
    </location>
</feature>
<protein>
    <recommendedName>
        <fullName evidence="4">Flagella basal body P-ring formation protein FlgA</fullName>
    </recommendedName>
</protein>
<comment type="function">
    <text evidence="4">Involved in the assembly process of the P-ring formation. It may associate with FlgF on the rod constituting a structure essential for the P-ring assembly or may act as a modulator protein for the P-ring assembly.</text>
</comment>
<dbReference type="Pfam" id="PF13144">
    <property type="entry name" value="ChapFlgA"/>
    <property type="match status" value="1"/>
</dbReference>
<dbReference type="CDD" id="cd11614">
    <property type="entry name" value="SAF_CpaB_FlgA_like"/>
    <property type="match status" value="1"/>
</dbReference>
<dbReference type="RefSeq" id="WP_083351770.1">
    <property type="nucleotide sequence ID" value="NZ_FNBL01000004.1"/>
</dbReference>
<organism evidence="6 7">
    <name type="scientific">Celeribacter baekdonensis</name>
    <dbReference type="NCBI Taxonomy" id="875171"/>
    <lineage>
        <taxon>Bacteria</taxon>
        <taxon>Pseudomonadati</taxon>
        <taxon>Pseudomonadota</taxon>
        <taxon>Alphaproteobacteria</taxon>
        <taxon>Rhodobacterales</taxon>
        <taxon>Roseobacteraceae</taxon>
        <taxon>Celeribacter</taxon>
    </lineage>
</organism>
<keyword evidence="2 4" id="KW-0732">Signal</keyword>
<gene>
    <name evidence="6" type="ORF">SAMN04488117_10497</name>
</gene>
<dbReference type="EMBL" id="FNBL01000004">
    <property type="protein sequence ID" value="SDF42354.1"/>
    <property type="molecule type" value="Genomic_DNA"/>
</dbReference>
<evidence type="ECO:0000256" key="2">
    <source>
        <dbReference type="ARBA" id="ARBA00022729"/>
    </source>
</evidence>
<feature type="signal peptide" evidence="4">
    <location>
        <begin position="1"/>
        <end position="20"/>
    </location>
</feature>